<evidence type="ECO:0000313" key="17">
    <source>
        <dbReference type="EMBL" id="RZU38990.1"/>
    </source>
</evidence>
<name>A0A4Q7YNL0_9BACT</name>
<keyword evidence="7 17" id="KW-0808">Transferase</keyword>
<dbReference type="Pfam" id="PF16657">
    <property type="entry name" value="Malt_amylase_C"/>
    <property type="match status" value="1"/>
</dbReference>
<comment type="similarity">
    <text evidence="3">Belongs to the aminoglycoside phosphotransferase family.</text>
</comment>
<dbReference type="Gene3D" id="3.90.400.10">
    <property type="entry name" value="Oligo-1,6-glucosidase, Domain 2"/>
    <property type="match status" value="1"/>
</dbReference>
<dbReference type="GO" id="GO:0005524">
    <property type="term" value="F:ATP binding"/>
    <property type="evidence" value="ECO:0007669"/>
    <property type="project" value="UniProtKB-KW"/>
</dbReference>
<evidence type="ECO:0000256" key="12">
    <source>
        <dbReference type="ARBA" id="ARBA00023235"/>
    </source>
</evidence>
<evidence type="ECO:0000256" key="4">
    <source>
        <dbReference type="ARBA" id="ARBA00011962"/>
    </source>
</evidence>
<evidence type="ECO:0000256" key="7">
    <source>
        <dbReference type="ARBA" id="ARBA00022679"/>
    </source>
</evidence>
<evidence type="ECO:0000259" key="16">
    <source>
        <dbReference type="SMART" id="SM00642"/>
    </source>
</evidence>
<dbReference type="PANTHER" id="PTHR10357:SF219">
    <property type="entry name" value="MALTOSE ALPHA-D-GLUCOSYLTRANSFERASE"/>
    <property type="match status" value="1"/>
</dbReference>
<keyword evidence="11" id="KW-0067">ATP-binding</keyword>
<dbReference type="Gene3D" id="3.90.1200.10">
    <property type="match status" value="1"/>
</dbReference>
<keyword evidence="12" id="KW-0413">Isomerase</keyword>
<evidence type="ECO:0000256" key="8">
    <source>
        <dbReference type="ARBA" id="ARBA00022723"/>
    </source>
</evidence>
<keyword evidence="18" id="KW-1185">Reference proteome</keyword>
<dbReference type="Gene3D" id="3.20.20.80">
    <property type="entry name" value="Glycosidases"/>
    <property type="match status" value="1"/>
</dbReference>
<dbReference type="NCBIfam" id="TIGR02457">
    <property type="entry name" value="TreS_Cterm"/>
    <property type="match status" value="1"/>
</dbReference>
<dbReference type="SMART" id="SM00642">
    <property type="entry name" value="Aamy"/>
    <property type="match status" value="1"/>
</dbReference>
<comment type="caution">
    <text evidence="17">The sequence shown here is derived from an EMBL/GenBank/DDBJ whole genome shotgun (WGS) entry which is preliminary data.</text>
</comment>
<evidence type="ECO:0000256" key="1">
    <source>
        <dbReference type="ARBA" id="ARBA00001595"/>
    </source>
</evidence>
<dbReference type="EC" id="2.7.1.175" evidence="4"/>
<dbReference type="EC" id="5.4.99.16" evidence="5"/>
<evidence type="ECO:0000256" key="2">
    <source>
        <dbReference type="ARBA" id="ARBA00005496"/>
    </source>
</evidence>
<evidence type="ECO:0000313" key="18">
    <source>
        <dbReference type="Proteomes" id="UP000292958"/>
    </source>
</evidence>
<sequence length="1066" mass="120633">MIKKPGSAIDPLWYKDAIIYELPVKAFADSNGDGIGDFPGLMGKLDYLQDLGITCIWLLPFFPSPLRDDGYDIANYVDINPHYGTLNEFKAFLNAAHQRGMQVMIELVINHTSDQHPWFQAARRAPAGSPERDMYVWSDTDRLFSGVRIIFTDTEKSNWTWDDEAGAYYWHRFFSHQPDLNFDNPRVLDEVLRAMRLWFDMGVDGLRLDAIPYLVERDGTSCENLDETHQVIRKIRQAIDAEYENRLVLAEANMWPADVRPYFGDGDECHMAFHFPLMPRIYMALRQEDRLPITEIMAQTPEIPENCQWGLFLRNHDELTLEMVTDDERDYMYFAYSADPRMRINVGIRRRLAPLVDNNRRRIELLNSILFSFPGTPILYYGDEIGMGDNIYLGDRNGVRTPMQWNGDRNAGFSRCVPAKLYSPVIMDPIWGYQAINVEAQESDTSSLLHWTRNMIALRKLFQVFGRGTLEFLKSENRKVLAYIREYRGERVLCVANLSRFAQPVSLDLDRWEGMVPVEMLGYVPFPIIKKGLYSLTLGPYAFLWLEFQDAPKRELTVPTAAPEVVIPADDMAGVLSGPGLELLQESVLPKYLSQQRWFGSKARTIQNVIVADWVSLPIEGTTLLIVDVCYTDGEPDRYTVPVALRFDVGDVTHNHVLGNVRCTADGATGLLLDALSLEELRSSMLAIIRDGTSLTGLHGRLLGSPGKGLDNAYSIAPSRLSAAEQSNSSILFGDSLILKLFRRVEEGINPDVEIGRALTEDAAFANIPAFAGQIIYKADANGDRPERHYVIALLQGQVHNRGDGWTWTLDELTKINLTNEKSIVEYLDAARLLAIRTAQMHMALANLQSEDFAAQPASSEKLIADADRLRAQIRVTLSLLRQKFGDLGDENVVPAASLLAQRDRMTAIADRLASIPPELAGQWIRIHGDYHLGQVLRTENDFTILDFEGEPVKALEERRKRQSPLRDVAGMLRSFSYVAAAFAHVHPEAASWINSWERSVHEIYLDTYISNLRLPLTGATQAMLAAYLLEKALYELQYELNHRPDWLMIPLQGILQLIAEAPPSS</sequence>
<organism evidence="17 18">
    <name type="scientific">Edaphobacter modestus</name>
    <dbReference type="NCBI Taxonomy" id="388466"/>
    <lineage>
        <taxon>Bacteria</taxon>
        <taxon>Pseudomonadati</taxon>
        <taxon>Acidobacteriota</taxon>
        <taxon>Terriglobia</taxon>
        <taxon>Terriglobales</taxon>
        <taxon>Acidobacteriaceae</taxon>
        <taxon>Edaphobacter</taxon>
    </lineage>
</organism>
<dbReference type="Pfam" id="PF00128">
    <property type="entry name" value="Alpha-amylase"/>
    <property type="match status" value="2"/>
</dbReference>
<evidence type="ECO:0000256" key="15">
    <source>
        <dbReference type="ARBA" id="ARBA00049067"/>
    </source>
</evidence>
<comment type="catalytic activity">
    <reaction evidence="1">
        <text>D-maltose = alpha,alpha-trehalose</text>
        <dbReference type="Rhea" id="RHEA:15145"/>
        <dbReference type="ChEBI" id="CHEBI:16551"/>
        <dbReference type="ChEBI" id="CHEBI:17306"/>
        <dbReference type="EC" id="5.4.99.16"/>
    </reaction>
</comment>
<dbReference type="InterPro" id="IPR017853">
    <property type="entry name" value="GH"/>
</dbReference>
<evidence type="ECO:0000256" key="6">
    <source>
        <dbReference type="ARBA" id="ARBA00013882"/>
    </source>
</evidence>
<dbReference type="InterPro" id="IPR040999">
    <property type="entry name" value="Mak_N_cap"/>
</dbReference>
<evidence type="ECO:0000256" key="3">
    <source>
        <dbReference type="ARBA" id="ARBA00006219"/>
    </source>
</evidence>
<gene>
    <name evidence="17" type="ORF">BDD14_0315</name>
</gene>
<dbReference type="InterPro" id="IPR012811">
    <property type="entry name" value="TreS_maltokin_C_dom"/>
</dbReference>
<dbReference type="InterPro" id="IPR006047">
    <property type="entry name" value="GH13_cat_dom"/>
</dbReference>
<dbReference type="NCBIfam" id="TIGR02456">
    <property type="entry name" value="treS_nterm"/>
    <property type="match status" value="1"/>
</dbReference>
<dbReference type="GO" id="GO:0005975">
    <property type="term" value="P:carbohydrate metabolic process"/>
    <property type="evidence" value="ECO:0007669"/>
    <property type="project" value="InterPro"/>
</dbReference>
<dbReference type="Gene3D" id="2.60.40.1180">
    <property type="entry name" value="Golgi alpha-mannosidase II"/>
    <property type="match status" value="1"/>
</dbReference>
<dbReference type="GO" id="GO:0016740">
    <property type="term" value="F:transferase activity"/>
    <property type="evidence" value="ECO:0007669"/>
    <property type="project" value="UniProtKB-KW"/>
</dbReference>
<dbReference type="InterPro" id="IPR012810">
    <property type="entry name" value="TreS/a-amylase_N"/>
</dbReference>
<evidence type="ECO:0000256" key="9">
    <source>
        <dbReference type="ARBA" id="ARBA00022741"/>
    </source>
</evidence>
<proteinExistence type="inferred from homology"/>
<dbReference type="EMBL" id="SHKW01000001">
    <property type="protein sequence ID" value="RZU38990.1"/>
    <property type="molecule type" value="Genomic_DNA"/>
</dbReference>
<evidence type="ECO:0000256" key="14">
    <source>
        <dbReference type="ARBA" id="ARBA00031378"/>
    </source>
</evidence>
<evidence type="ECO:0000256" key="13">
    <source>
        <dbReference type="ARBA" id="ARBA00031251"/>
    </source>
</evidence>
<keyword evidence="8" id="KW-0479">Metal-binding</keyword>
<reference evidence="17 18" key="1">
    <citation type="submission" date="2019-02" db="EMBL/GenBank/DDBJ databases">
        <title>Genomic Encyclopedia of Archaeal and Bacterial Type Strains, Phase II (KMG-II): from individual species to whole genera.</title>
        <authorList>
            <person name="Goeker M."/>
        </authorList>
    </citation>
    <scope>NUCLEOTIDE SEQUENCE [LARGE SCALE GENOMIC DNA]</scope>
    <source>
        <strain evidence="17 18">DSM 18101</strain>
    </source>
</reference>
<evidence type="ECO:0000256" key="11">
    <source>
        <dbReference type="ARBA" id="ARBA00022840"/>
    </source>
</evidence>
<dbReference type="InterPro" id="IPR013780">
    <property type="entry name" value="Glyco_hydro_b"/>
</dbReference>
<dbReference type="Proteomes" id="UP000292958">
    <property type="component" value="Unassembled WGS sequence"/>
</dbReference>
<feature type="domain" description="Glycosyl hydrolase family 13 catalytic" evidence="16">
    <location>
        <begin position="21"/>
        <end position="420"/>
    </location>
</feature>
<comment type="catalytic activity">
    <reaction evidence="15">
        <text>D-maltose + ATP = alpha-maltose 1-phosphate + ADP + H(+)</text>
        <dbReference type="Rhea" id="RHEA:31915"/>
        <dbReference type="ChEBI" id="CHEBI:15378"/>
        <dbReference type="ChEBI" id="CHEBI:17306"/>
        <dbReference type="ChEBI" id="CHEBI:30616"/>
        <dbReference type="ChEBI" id="CHEBI:63576"/>
        <dbReference type="ChEBI" id="CHEBI:456216"/>
        <dbReference type="EC" id="2.7.1.175"/>
    </reaction>
</comment>
<dbReference type="GO" id="GO:0046872">
    <property type="term" value="F:metal ion binding"/>
    <property type="evidence" value="ECO:0007669"/>
    <property type="project" value="UniProtKB-KW"/>
</dbReference>
<dbReference type="InterPro" id="IPR011009">
    <property type="entry name" value="Kinase-like_dom_sf"/>
</dbReference>
<comment type="similarity">
    <text evidence="2">Belongs to the glycosyl hydrolase 13 family. TreS subfamily.</text>
</comment>
<protein>
    <recommendedName>
        <fullName evidence="6">Maltokinase</fullName>
        <ecNumber evidence="4">2.7.1.175</ecNumber>
        <ecNumber evidence="5">5.4.99.16</ecNumber>
    </recommendedName>
    <alternativeName>
        <fullName evidence="14">Maltose alpha-D-glucosyltransferase</fullName>
    </alternativeName>
    <alternativeName>
        <fullName evidence="13">Maltose-1-phosphate synthase</fullName>
    </alternativeName>
</protein>
<dbReference type="AlphaFoldDB" id="A0A4Q7YNL0"/>
<keyword evidence="9" id="KW-0547">Nucleotide-binding</keyword>
<dbReference type="CDD" id="cd11334">
    <property type="entry name" value="AmyAc_TreS"/>
    <property type="match status" value="1"/>
</dbReference>
<keyword evidence="10" id="KW-0106">Calcium</keyword>
<dbReference type="SUPFAM" id="SSF51445">
    <property type="entry name" value="(Trans)glycosidases"/>
    <property type="match status" value="1"/>
</dbReference>
<evidence type="ECO:0000256" key="10">
    <source>
        <dbReference type="ARBA" id="ARBA00022837"/>
    </source>
</evidence>
<dbReference type="SUPFAM" id="SSF56112">
    <property type="entry name" value="Protein kinase-like (PK-like)"/>
    <property type="match status" value="1"/>
</dbReference>
<dbReference type="Pfam" id="PF18085">
    <property type="entry name" value="Mak_N_cap"/>
    <property type="match status" value="1"/>
</dbReference>
<dbReference type="GO" id="GO:0047471">
    <property type="term" value="F:maltose alpha-D-glucosyltransferase activity"/>
    <property type="evidence" value="ECO:0007669"/>
    <property type="project" value="UniProtKB-EC"/>
</dbReference>
<dbReference type="InterPro" id="IPR032091">
    <property type="entry name" value="Malt_amylase-like_C"/>
</dbReference>
<dbReference type="FunFam" id="3.20.20.80:FF:000055">
    <property type="entry name" value="Trehalose synthase"/>
    <property type="match status" value="1"/>
</dbReference>
<dbReference type="InterPro" id="IPR045857">
    <property type="entry name" value="O16G_dom_2"/>
</dbReference>
<dbReference type="PANTHER" id="PTHR10357">
    <property type="entry name" value="ALPHA-AMYLASE FAMILY MEMBER"/>
    <property type="match status" value="1"/>
</dbReference>
<dbReference type="SUPFAM" id="SSF51011">
    <property type="entry name" value="Glycosyl hydrolase domain"/>
    <property type="match status" value="1"/>
</dbReference>
<accession>A0A4Q7YNL0</accession>
<evidence type="ECO:0000256" key="5">
    <source>
        <dbReference type="ARBA" id="ARBA00012619"/>
    </source>
</evidence>